<proteinExistence type="predicted"/>
<comment type="caution">
    <text evidence="1">The sequence shown here is derived from an EMBL/GenBank/DDBJ whole genome shotgun (WGS) entry which is preliminary data.</text>
</comment>
<evidence type="ECO:0008006" key="3">
    <source>
        <dbReference type="Google" id="ProtNLM"/>
    </source>
</evidence>
<dbReference type="OrthoDB" id="8596093at2"/>
<accession>A0A084ZBY1</accession>
<dbReference type="Pfam" id="PF02413">
    <property type="entry name" value="Caudo_TAP"/>
    <property type="match status" value="1"/>
</dbReference>
<evidence type="ECO:0000313" key="1">
    <source>
        <dbReference type="EMBL" id="KFB94975.1"/>
    </source>
</evidence>
<dbReference type="RefSeq" id="WP_038163511.1">
    <property type="nucleotide sequence ID" value="NZ_JMTB01000163.1"/>
</dbReference>
<gene>
    <name evidence="1" type="ORF">GTGU_04713</name>
</gene>
<reference evidence="2" key="1">
    <citation type="submission" date="2014-05" db="EMBL/GenBank/DDBJ databases">
        <title>ATOL: Assembling a taxonomically balanced genome-scale reconstruction of the evolutionary history of the Enterobacteriaceae.</title>
        <authorList>
            <person name="Plunkett G. III"/>
            <person name="Neeno-Eckwall E.C."/>
            <person name="Glasner J.D."/>
            <person name="Perna N.T."/>
        </authorList>
    </citation>
    <scope>NUCLEOTIDE SEQUENCE [LARGE SCALE GENOMIC DNA]</scope>
    <source>
        <strain evidence="2">ATCC 49490</strain>
    </source>
</reference>
<dbReference type="eggNOG" id="ENOG50338TZ">
    <property type="taxonomic scope" value="Bacteria"/>
</dbReference>
<sequence>MKYFIDEAGTIYAYEDDGSQDEFIGNKRPVTAKEVDAILNPPPTSEEVIAMAELRRTELLAEAQSTISNWQSKLLLGIINDAEKASLIAWLAYIDALNAVDTTKPNWPVPPSV</sequence>
<dbReference type="AlphaFoldDB" id="A0A084ZBY1"/>
<dbReference type="InterPro" id="IPR003458">
    <property type="entry name" value="Phage_T4_Gp38_tail_assem"/>
</dbReference>
<dbReference type="EMBL" id="JMTB01000163">
    <property type="protein sequence ID" value="KFB94975.1"/>
    <property type="molecule type" value="Genomic_DNA"/>
</dbReference>
<protein>
    <recommendedName>
        <fullName evidence="3">Tail fiber assembly protein</fullName>
    </recommendedName>
</protein>
<dbReference type="Proteomes" id="UP000028630">
    <property type="component" value="Unassembled WGS sequence"/>
</dbReference>
<organism evidence="1 2">
    <name type="scientific">Trabulsiella guamensis ATCC 49490</name>
    <dbReference type="NCBI Taxonomy" id="1005994"/>
    <lineage>
        <taxon>Bacteria</taxon>
        <taxon>Pseudomonadati</taxon>
        <taxon>Pseudomonadota</taxon>
        <taxon>Gammaproteobacteria</taxon>
        <taxon>Enterobacterales</taxon>
        <taxon>Enterobacteriaceae</taxon>
        <taxon>Trabulsiella</taxon>
    </lineage>
</organism>
<evidence type="ECO:0000313" key="2">
    <source>
        <dbReference type="Proteomes" id="UP000028630"/>
    </source>
</evidence>
<name>A0A084ZBY1_9ENTR</name>
<keyword evidence="2" id="KW-1185">Reference proteome</keyword>